<reference evidence="1 2" key="1">
    <citation type="submission" date="2019-11" db="EMBL/GenBank/DDBJ databases">
        <title>Novel species isolated from a subtropical stream in China.</title>
        <authorList>
            <person name="Lu H."/>
        </authorList>
    </citation>
    <scope>NUCLEOTIDE SEQUENCE [LARGE SCALE GENOMIC DNA]</scope>
    <source>
        <strain evidence="1 2">FT26W</strain>
    </source>
</reference>
<evidence type="ECO:0000313" key="2">
    <source>
        <dbReference type="Proteomes" id="UP000439986"/>
    </source>
</evidence>
<dbReference type="AlphaFoldDB" id="A0A844D6A2"/>
<comment type="caution">
    <text evidence="1">The sequence shown here is derived from an EMBL/GenBank/DDBJ whole genome shotgun (WGS) entry which is preliminary data.</text>
</comment>
<name>A0A844D6A2_9BURK</name>
<sequence length="80" mass="8218">MTTPTPTDATADQLLAAAFNASRDPRSTECRAGALRFRIDGRNIPRPYSAGTAADDAYHAGIAEGRAIWRAAAASAAGAA</sequence>
<proteinExistence type="predicted"/>
<keyword evidence="2" id="KW-1185">Reference proteome</keyword>
<organism evidence="1 2">
    <name type="scientific">Duganella aquatilis</name>
    <dbReference type="NCBI Taxonomy" id="2666082"/>
    <lineage>
        <taxon>Bacteria</taxon>
        <taxon>Pseudomonadati</taxon>
        <taxon>Pseudomonadota</taxon>
        <taxon>Betaproteobacteria</taxon>
        <taxon>Burkholderiales</taxon>
        <taxon>Oxalobacteraceae</taxon>
        <taxon>Telluria group</taxon>
        <taxon>Duganella</taxon>
    </lineage>
</organism>
<accession>A0A844D6A2</accession>
<protein>
    <submittedName>
        <fullName evidence="1">Uncharacterized protein</fullName>
    </submittedName>
</protein>
<dbReference type="EMBL" id="WKJL01000010">
    <property type="protein sequence ID" value="MRW85385.1"/>
    <property type="molecule type" value="Genomic_DNA"/>
</dbReference>
<dbReference type="RefSeq" id="WP_154358429.1">
    <property type="nucleotide sequence ID" value="NZ_WKJL01000010.1"/>
</dbReference>
<dbReference type="Proteomes" id="UP000439986">
    <property type="component" value="Unassembled WGS sequence"/>
</dbReference>
<gene>
    <name evidence="1" type="ORF">GJ698_14965</name>
</gene>
<evidence type="ECO:0000313" key="1">
    <source>
        <dbReference type="EMBL" id="MRW85385.1"/>
    </source>
</evidence>